<reference evidence="1 2" key="1">
    <citation type="journal article" date="2014" name="Front. Microbiol.">
        <title>Population and genomic analysis of the genus Halorubrum.</title>
        <authorList>
            <person name="Fullmer M.S."/>
            <person name="Soucy S.M."/>
            <person name="Swithers K.S."/>
            <person name="Makkay A.M."/>
            <person name="Wheeler R."/>
            <person name="Ventosa A."/>
            <person name="Gogarten J.P."/>
            <person name="Papke R.T."/>
        </authorList>
    </citation>
    <scope>NUCLEOTIDE SEQUENCE [LARGE SCALE GENOMIC DNA]</scope>
    <source>
        <strain evidence="1 2">LD3</strain>
    </source>
</reference>
<proteinExistence type="predicted"/>
<gene>
    <name evidence="1" type="ORF">DJ83_12565</name>
</gene>
<accession>A0A256ISR1</accession>
<dbReference type="Proteomes" id="UP000216409">
    <property type="component" value="Unassembled WGS sequence"/>
</dbReference>
<dbReference type="EMBL" id="NHOW01000146">
    <property type="protein sequence ID" value="OYR59588.1"/>
    <property type="molecule type" value="Genomic_DNA"/>
</dbReference>
<evidence type="ECO:0000313" key="2">
    <source>
        <dbReference type="Proteomes" id="UP000216409"/>
    </source>
</evidence>
<name>A0A256ISR1_HALEZ</name>
<comment type="caution">
    <text evidence="1">The sequence shown here is derived from an EMBL/GenBank/DDBJ whole genome shotgun (WGS) entry which is preliminary data.</text>
</comment>
<evidence type="ECO:0000313" key="1">
    <source>
        <dbReference type="EMBL" id="OYR59588.1"/>
    </source>
</evidence>
<protein>
    <submittedName>
        <fullName evidence="1">Uncharacterized protein</fullName>
    </submittedName>
</protein>
<dbReference type="AlphaFoldDB" id="A0A256ISR1"/>
<dbReference type="RefSeq" id="WP_094580270.1">
    <property type="nucleotide sequence ID" value="NZ_NHOW01000146.1"/>
</dbReference>
<sequence>MLNESTAVTYNAEENHVSEYEVWAKTLLPQIELLANESLLSYEYCGTGTVDGREKYVLNAAPTEQYRSDIETSTTVYVDAETYFQARIDSEIRTEEYTHSSAVASRTSR</sequence>
<organism evidence="1 2">
    <name type="scientific">Halorubrum ezzemoulense</name>
    <name type="common">Halorubrum chaoviator</name>
    <dbReference type="NCBI Taxonomy" id="337243"/>
    <lineage>
        <taxon>Archaea</taxon>
        <taxon>Methanobacteriati</taxon>
        <taxon>Methanobacteriota</taxon>
        <taxon>Stenosarchaea group</taxon>
        <taxon>Halobacteria</taxon>
        <taxon>Halobacteriales</taxon>
        <taxon>Haloferacaceae</taxon>
        <taxon>Halorubrum</taxon>
    </lineage>
</organism>